<dbReference type="RefSeq" id="WP_192106885.1">
    <property type="nucleotide sequence ID" value="NZ_JACYXJ010000001.1"/>
</dbReference>
<dbReference type="EMBL" id="JACYXJ010000001">
    <property type="protein sequence ID" value="MBD8875088.1"/>
    <property type="molecule type" value="Genomic_DNA"/>
</dbReference>
<comment type="caution">
    <text evidence="2">The sequence shown here is derived from an EMBL/GenBank/DDBJ whole genome shotgun (WGS) entry which is preliminary data.</text>
</comment>
<feature type="region of interest" description="Disordered" evidence="1">
    <location>
        <begin position="31"/>
        <end position="50"/>
    </location>
</feature>
<dbReference type="Proteomes" id="UP000615687">
    <property type="component" value="Unassembled WGS sequence"/>
</dbReference>
<proteinExistence type="predicted"/>
<keyword evidence="3" id="KW-1185">Reference proteome</keyword>
<evidence type="ECO:0000256" key="1">
    <source>
        <dbReference type="SAM" id="MobiDB-lite"/>
    </source>
</evidence>
<organism evidence="2 3">
    <name type="scientific">Roseibium polysiphoniae</name>
    <dbReference type="NCBI Taxonomy" id="2571221"/>
    <lineage>
        <taxon>Bacteria</taxon>
        <taxon>Pseudomonadati</taxon>
        <taxon>Pseudomonadota</taxon>
        <taxon>Alphaproteobacteria</taxon>
        <taxon>Hyphomicrobiales</taxon>
        <taxon>Stappiaceae</taxon>
        <taxon>Roseibium</taxon>
    </lineage>
</organism>
<reference evidence="2 3" key="1">
    <citation type="submission" date="2020-09" db="EMBL/GenBank/DDBJ databases">
        <title>The genome sequence of type strain Labrenzia polysiphoniae KACC 19711.</title>
        <authorList>
            <person name="Liu Y."/>
        </authorList>
    </citation>
    <scope>NUCLEOTIDE SEQUENCE [LARGE SCALE GENOMIC DNA]</scope>
    <source>
        <strain evidence="2 3">KACC 19711</strain>
    </source>
</reference>
<gene>
    <name evidence="2" type="ORF">IG617_02195</name>
</gene>
<feature type="compositionally biased region" description="Basic residues" evidence="1">
    <location>
        <begin position="31"/>
        <end position="41"/>
    </location>
</feature>
<name>A0ABR9C5D3_9HYPH</name>
<accession>A0ABR9C5D3</accession>
<evidence type="ECO:0000313" key="2">
    <source>
        <dbReference type="EMBL" id="MBD8875088.1"/>
    </source>
</evidence>
<evidence type="ECO:0000313" key="3">
    <source>
        <dbReference type="Proteomes" id="UP000615687"/>
    </source>
</evidence>
<protein>
    <submittedName>
        <fullName evidence="2">Uncharacterized protein</fullName>
    </submittedName>
</protein>
<sequence length="117" mass="12781">MTADGWAVQTPDPSRDEHLLCVSKHGGAIRRSGHSLHRRRPLPQDGGCADNPAVQSFDGESAMGLNADRRRKLLNLHMLEGHAVEPINSQHLRSACVVARASAIFPHLKVDILPENP</sequence>